<feature type="transmembrane region" description="Helical" evidence="1">
    <location>
        <begin position="12"/>
        <end position="34"/>
    </location>
</feature>
<evidence type="ECO:0000313" key="2">
    <source>
        <dbReference type="EMBL" id="GAG22168.1"/>
    </source>
</evidence>
<protein>
    <submittedName>
        <fullName evidence="2">Uncharacterized protein</fullName>
    </submittedName>
</protein>
<keyword evidence="1" id="KW-0812">Transmembrane</keyword>
<gene>
    <name evidence="2" type="ORF">S01H1_47520</name>
</gene>
<name>X0WC68_9ZZZZ</name>
<reference evidence="2" key="1">
    <citation type="journal article" date="2014" name="Front. Microbiol.">
        <title>High frequency of phylogenetically diverse reductive dehalogenase-homologous genes in deep subseafloor sedimentary metagenomes.</title>
        <authorList>
            <person name="Kawai M."/>
            <person name="Futagami T."/>
            <person name="Toyoda A."/>
            <person name="Takaki Y."/>
            <person name="Nishi S."/>
            <person name="Hori S."/>
            <person name="Arai W."/>
            <person name="Tsubouchi T."/>
            <person name="Morono Y."/>
            <person name="Uchiyama I."/>
            <person name="Ito T."/>
            <person name="Fujiyama A."/>
            <person name="Inagaki F."/>
            <person name="Takami H."/>
        </authorList>
    </citation>
    <scope>NUCLEOTIDE SEQUENCE</scope>
    <source>
        <strain evidence="2">Expedition CK06-06</strain>
    </source>
</reference>
<evidence type="ECO:0000256" key="1">
    <source>
        <dbReference type="SAM" id="Phobius"/>
    </source>
</evidence>
<accession>X0WC68</accession>
<proteinExistence type="predicted"/>
<sequence length="35" mass="3882">KIMRNPDDDAEEGCGCWFLIASAVIVVVIIFMLVL</sequence>
<feature type="non-terminal residue" evidence="2">
    <location>
        <position position="1"/>
    </location>
</feature>
<keyword evidence="1" id="KW-0472">Membrane</keyword>
<dbReference type="EMBL" id="BARS01030468">
    <property type="protein sequence ID" value="GAG22168.1"/>
    <property type="molecule type" value="Genomic_DNA"/>
</dbReference>
<keyword evidence="1" id="KW-1133">Transmembrane helix</keyword>
<dbReference type="AlphaFoldDB" id="X0WC68"/>
<organism evidence="2">
    <name type="scientific">marine sediment metagenome</name>
    <dbReference type="NCBI Taxonomy" id="412755"/>
    <lineage>
        <taxon>unclassified sequences</taxon>
        <taxon>metagenomes</taxon>
        <taxon>ecological metagenomes</taxon>
    </lineage>
</organism>
<comment type="caution">
    <text evidence="2">The sequence shown here is derived from an EMBL/GenBank/DDBJ whole genome shotgun (WGS) entry which is preliminary data.</text>
</comment>